<gene>
    <name evidence="1" type="ORF">S01H4_44321</name>
</gene>
<dbReference type="EMBL" id="BART01024562">
    <property type="protein sequence ID" value="GAG90933.1"/>
    <property type="molecule type" value="Genomic_DNA"/>
</dbReference>
<accession>X1C3F0</accession>
<protein>
    <submittedName>
        <fullName evidence="1">Uncharacterized protein</fullName>
    </submittedName>
</protein>
<evidence type="ECO:0000313" key="1">
    <source>
        <dbReference type="EMBL" id="GAG90933.1"/>
    </source>
</evidence>
<sequence>MCATCDMIRGLLLASGVSAPTANAIADSAPVVSLNQQATKKVKRKVSKYQNEFGKQLKKLKKKHPKTQVGTLMKRAHKLTKKLLK</sequence>
<organism evidence="1">
    <name type="scientific">marine sediment metagenome</name>
    <dbReference type="NCBI Taxonomy" id="412755"/>
    <lineage>
        <taxon>unclassified sequences</taxon>
        <taxon>metagenomes</taxon>
        <taxon>ecological metagenomes</taxon>
    </lineage>
</organism>
<reference evidence="1" key="1">
    <citation type="journal article" date="2014" name="Front. Microbiol.">
        <title>High frequency of phylogenetically diverse reductive dehalogenase-homologous genes in deep subseafloor sedimentary metagenomes.</title>
        <authorList>
            <person name="Kawai M."/>
            <person name="Futagami T."/>
            <person name="Toyoda A."/>
            <person name="Takaki Y."/>
            <person name="Nishi S."/>
            <person name="Hori S."/>
            <person name="Arai W."/>
            <person name="Tsubouchi T."/>
            <person name="Morono Y."/>
            <person name="Uchiyama I."/>
            <person name="Ito T."/>
            <person name="Fujiyama A."/>
            <person name="Inagaki F."/>
            <person name="Takami H."/>
        </authorList>
    </citation>
    <scope>NUCLEOTIDE SEQUENCE</scope>
    <source>
        <strain evidence="1">Expedition CK06-06</strain>
    </source>
</reference>
<comment type="caution">
    <text evidence="1">The sequence shown here is derived from an EMBL/GenBank/DDBJ whole genome shotgun (WGS) entry which is preliminary data.</text>
</comment>
<name>X1C3F0_9ZZZZ</name>
<dbReference type="AlphaFoldDB" id="X1C3F0"/>
<proteinExistence type="predicted"/>